<dbReference type="Gene3D" id="1.10.10.10">
    <property type="entry name" value="Winged helix-like DNA-binding domain superfamily/Winged helix DNA-binding domain"/>
    <property type="match status" value="1"/>
</dbReference>
<dbReference type="SUPFAM" id="SSF46894">
    <property type="entry name" value="C-terminal effector domain of the bipartite response regulators"/>
    <property type="match status" value="1"/>
</dbReference>
<proteinExistence type="predicted"/>
<dbReference type="PANTHER" id="PTHR34293">
    <property type="entry name" value="HTH-TYPE TRANSCRIPTIONAL REGULATOR TRMBL2"/>
    <property type="match status" value="1"/>
</dbReference>
<dbReference type="InterPro" id="IPR051797">
    <property type="entry name" value="TrmB-like"/>
</dbReference>
<dbReference type="GO" id="GO:0003677">
    <property type="term" value="F:DNA binding"/>
    <property type="evidence" value="ECO:0007669"/>
    <property type="project" value="InterPro"/>
</dbReference>
<dbReference type="InterPro" id="IPR016032">
    <property type="entry name" value="Sig_transdc_resp-reg_C-effctor"/>
</dbReference>
<accession>A0A7K1FML1</accession>
<dbReference type="EMBL" id="WLYK01000006">
    <property type="protein sequence ID" value="MTD15358.1"/>
    <property type="molecule type" value="Genomic_DNA"/>
</dbReference>
<evidence type="ECO:0000313" key="3">
    <source>
        <dbReference type="Proteomes" id="UP000460221"/>
    </source>
</evidence>
<dbReference type="RefSeq" id="WP_154769380.1">
    <property type="nucleotide sequence ID" value="NZ_WLYK01000006.1"/>
</dbReference>
<dbReference type="GO" id="GO:0006355">
    <property type="term" value="P:regulation of DNA-templated transcription"/>
    <property type="evidence" value="ECO:0007669"/>
    <property type="project" value="InterPro"/>
</dbReference>
<evidence type="ECO:0000313" key="2">
    <source>
        <dbReference type="EMBL" id="MTD15358.1"/>
    </source>
</evidence>
<feature type="domain" description="HTH luxR-type" evidence="1">
    <location>
        <begin position="269"/>
        <end position="319"/>
    </location>
</feature>
<dbReference type="SMART" id="SM00421">
    <property type="entry name" value="HTH_LUXR"/>
    <property type="match status" value="1"/>
</dbReference>
<gene>
    <name evidence="2" type="ORF">GIS00_15565</name>
</gene>
<dbReference type="PANTHER" id="PTHR34293:SF1">
    <property type="entry name" value="HTH-TYPE TRANSCRIPTIONAL REGULATOR TRMBL2"/>
    <property type="match status" value="1"/>
</dbReference>
<organism evidence="2 3">
    <name type="scientific">Nakamurella alba</name>
    <dbReference type="NCBI Taxonomy" id="2665158"/>
    <lineage>
        <taxon>Bacteria</taxon>
        <taxon>Bacillati</taxon>
        <taxon>Actinomycetota</taxon>
        <taxon>Actinomycetes</taxon>
        <taxon>Nakamurellales</taxon>
        <taxon>Nakamurellaceae</taxon>
        <taxon>Nakamurella</taxon>
    </lineage>
</organism>
<dbReference type="Proteomes" id="UP000460221">
    <property type="component" value="Unassembled WGS sequence"/>
</dbReference>
<name>A0A7K1FML1_9ACTN</name>
<sequence>MQTDVHDQETDCATVYRFALRTGSIPCLETLATTLAITLPDLRAAVELLVERRLLRRDGVSFIPVDPEIAAAILVSPMEREIQQNREHIARIRARTDVFRQDYVDSVQPLAGDDMAAQRMGGSELCGYLLAAAQNCRSEVLVLLSGGHEREAFGDFLQLCRYLAERAVPIRVVCQHRGRADLAVRTRLKALTDLGAEIRTVTYVPRSAVVLDRRSALLFGGDATEITANRIGRVDVVGFLLDMFDHMWDLATPMASHRSGYDEVSDDLQRTLSSMMAKGFTDEVLARKLGLSVRTCRRHIATLMRDLGAVSRFQAGVLASRREMVDD</sequence>
<dbReference type="AlphaFoldDB" id="A0A7K1FML1"/>
<dbReference type="InterPro" id="IPR036388">
    <property type="entry name" value="WH-like_DNA-bd_sf"/>
</dbReference>
<evidence type="ECO:0000259" key="1">
    <source>
        <dbReference type="SMART" id="SM00421"/>
    </source>
</evidence>
<keyword evidence="3" id="KW-1185">Reference proteome</keyword>
<comment type="caution">
    <text evidence="2">The sequence shown here is derived from an EMBL/GenBank/DDBJ whole genome shotgun (WGS) entry which is preliminary data.</text>
</comment>
<dbReference type="InterPro" id="IPR000792">
    <property type="entry name" value="Tscrpt_reg_LuxR_C"/>
</dbReference>
<protein>
    <recommendedName>
        <fullName evidence="1">HTH luxR-type domain-containing protein</fullName>
    </recommendedName>
</protein>
<reference evidence="2 3" key="1">
    <citation type="submission" date="2019-11" db="EMBL/GenBank/DDBJ databases">
        <authorList>
            <person name="Jiang L.-Q."/>
        </authorList>
    </citation>
    <scope>NUCLEOTIDE SEQUENCE [LARGE SCALE GENOMIC DNA]</scope>
    <source>
        <strain evidence="2 3">YIM 132087</strain>
    </source>
</reference>
<dbReference type="CDD" id="cd06170">
    <property type="entry name" value="LuxR_C_like"/>
    <property type="match status" value="1"/>
</dbReference>